<evidence type="ECO:0000256" key="2">
    <source>
        <dbReference type="ARBA" id="ARBA00022604"/>
    </source>
</evidence>
<dbReference type="GO" id="GO:0004633">
    <property type="term" value="F:phosphopantothenoylcysteine decarboxylase activity"/>
    <property type="evidence" value="ECO:0007669"/>
    <property type="project" value="UniProtKB-EC"/>
</dbReference>
<keyword evidence="11" id="KW-1185">Reference proteome</keyword>
<dbReference type="GO" id="GO:0071513">
    <property type="term" value="C:phosphopantothenoylcysteine decarboxylase complex"/>
    <property type="evidence" value="ECO:0007669"/>
    <property type="project" value="TreeGrafter"/>
</dbReference>
<proteinExistence type="inferred from homology"/>
<dbReference type="AlphaFoldDB" id="A0AAN9QLK7"/>
<dbReference type="PANTHER" id="PTHR14359">
    <property type="entry name" value="HOMO-OLIGOMERIC FLAVIN CONTAINING CYS DECARBOXYLASE FAMILY"/>
    <property type="match status" value="1"/>
</dbReference>
<evidence type="ECO:0000313" key="10">
    <source>
        <dbReference type="EMBL" id="KAK7340144.1"/>
    </source>
</evidence>
<keyword evidence="4" id="KW-0210">Decarboxylase</keyword>
<keyword evidence="5" id="KW-0173">Coenzyme A biosynthesis</keyword>
<comment type="caution">
    <text evidence="10">The sequence shown here is derived from an EMBL/GenBank/DDBJ whole genome shotgun (WGS) entry which is preliminary data.</text>
</comment>
<gene>
    <name evidence="10" type="ORF">VNO77_20838</name>
</gene>
<accession>A0AAN9QLK7</accession>
<dbReference type="Gene3D" id="3.40.50.1950">
    <property type="entry name" value="Flavin prenyltransferase-like"/>
    <property type="match status" value="1"/>
</dbReference>
<dbReference type="PANTHER" id="PTHR14359:SF6">
    <property type="entry name" value="PHOSPHOPANTOTHENOYLCYSTEINE DECARBOXYLASE"/>
    <property type="match status" value="1"/>
</dbReference>
<comment type="cofactor">
    <cofactor evidence="1">
        <name>FMN</name>
        <dbReference type="ChEBI" id="CHEBI:58210"/>
    </cofactor>
</comment>
<feature type="domain" description="Flavoprotein" evidence="9">
    <location>
        <begin position="25"/>
        <end position="186"/>
    </location>
</feature>
<keyword evidence="4" id="KW-0456">Lyase</keyword>
<dbReference type="EC" id="4.1.1.36" evidence="8"/>
<protein>
    <recommendedName>
        <fullName evidence="8">phosphopantothenoylcysteine decarboxylase</fullName>
        <ecNumber evidence="8">4.1.1.36</ecNumber>
    </recommendedName>
</protein>
<evidence type="ECO:0000256" key="7">
    <source>
        <dbReference type="ARBA" id="ARBA00060685"/>
    </source>
</evidence>
<evidence type="ECO:0000313" key="11">
    <source>
        <dbReference type="Proteomes" id="UP001367508"/>
    </source>
</evidence>
<evidence type="ECO:0000256" key="5">
    <source>
        <dbReference type="ARBA" id="ARBA00022993"/>
    </source>
</evidence>
<name>A0AAN9QLK7_CANGL</name>
<dbReference type="InterPro" id="IPR036551">
    <property type="entry name" value="Flavin_trans-like"/>
</dbReference>
<comment type="similarity">
    <text evidence="6">Belongs to the HFCD (homooligomeric flavin containing Cys decarboxylase) superfamily.</text>
</comment>
<dbReference type="InterPro" id="IPR003382">
    <property type="entry name" value="Flavoprotein"/>
</dbReference>
<dbReference type="EMBL" id="JAYMYQ010000004">
    <property type="protein sequence ID" value="KAK7340144.1"/>
    <property type="molecule type" value="Genomic_DNA"/>
</dbReference>
<dbReference type="GO" id="GO:0015937">
    <property type="term" value="P:coenzyme A biosynthetic process"/>
    <property type="evidence" value="ECO:0007669"/>
    <property type="project" value="UniProtKB-KW"/>
</dbReference>
<keyword evidence="3" id="KW-0285">Flavoprotein</keyword>
<evidence type="ECO:0000256" key="4">
    <source>
        <dbReference type="ARBA" id="ARBA00022793"/>
    </source>
</evidence>
<keyword evidence="3" id="KW-0288">FMN</keyword>
<keyword evidence="2" id="KW-0341">Growth regulation</keyword>
<evidence type="ECO:0000256" key="8">
    <source>
        <dbReference type="ARBA" id="ARBA00066422"/>
    </source>
</evidence>
<evidence type="ECO:0000256" key="3">
    <source>
        <dbReference type="ARBA" id="ARBA00022643"/>
    </source>
</evidence>
<evidence type="ECO:0000256" key="1">
    <source>
        <dbReference type="ARBA" id="ARBA00001917"/>
    </source>
</evidence>
<evidence type="ECO:0000256" key="6">
    <source>
        <dbReference type="ARBA" id="ARBA00038350"/>
    </source>
</evidence>
<dbReference type="SUPFAM" id="SSF52507">
    <property type="entry name" value="Homo-oligomeric flavin-containing Cys decarboxylases, HFCD"/>
    <property type="match status" value="1"/>
</dbReference>
<dbReference type="Proteomes" id="UP001367508">
    <property type="component" value="Unassembled WGS sequence"/>
</dbReference>
<evidence type="ECO:0000259" key="9">
    <source>
        <dbReference type="Pfam" id="PF02441"/>
    </source>
</evidence>
<reference evidence="10 11" key="1">
    <citation type="submission" date="2024-01" db="EMBL/GenBank/DDBJ databases">
        <title>The genomes of 5 underutilized Papilionoideae crops provide insights into root nodulation and disease resistanc.</title>
        <authorList>
            <person name="Jiang F."/>
        </authorList>
    </citation>
    <scope>NUCLEOTIDE SEQUENCE [LARGE SCALE GENOMIC DNA]</scope>
    <source>
        <strain evidence="10">LVBAO_FW01</strain>
        <tissue evidence="10">Leaves</tissue>
    </source>
</reference>
<dbReference type="GO" id="GO:0010181">
    <property type="term" value="F:FMN binding"/>
    <property type="evidence" value="ECO:0007669"/>
    <property type="project" value="TreeGrafter"/>
</dbReference>
<organism evidence="10 11">
    <name type="scientific">Canavalia gladiata</name>
    <name type="common">Sword bean</name>
    <name type="synonym">Dolichos gladiatus</name>
    <dbReference type="NCBI Taxonomy" id="3824"/>
    <lineage>
        <taxon>Eukaryota</taxon>
        <taxon>Viridiplantae</taxon>
        <taxon>Streptophyta</taxon>
        <taxon>Embryophyta</taxon>
        <taxon>Tracheophyta</taxon>
        <taxon>Spermatophyta</taxon>
        <taxon>Magnoliopsida</taxon>
        <taxon>eudicotyledons</taxon>
        <taxon>Gunneridae</taxon>
        <taxon>Pentapetalae</taxon>
        <taxon>rosids</taxon>
        <taxon>fabids</taxon>
        <taxon>Fabales</taxon>
        <taxon>Fabaceae</taxon>
        <taxon>Papilionoideae</taxon>
        <taxon>50 kb inversion clade</taxon>
        <taxon>NPAAA clade</taxon>
        <taxon>indigoferoid/millettioid clade</taxon>
        <taxon>Phaseoleae</taxon>
        <taxon>Canavalia</taxon>
    </lineage>
</organism>
<comment type="pathway">
    <text evidence="7">Cofactor biosynthesis; coenzyme A biosynthesis; CoA from (R)-pantothenate: step 3/5.</text>
</comment>
<dbReference type="Pfam" id="PF02441">
    <property type="entry name" value="Flavoprotein"/>
    <property type="match status" value="1"/>
</dbReference>
<sequence length="213" mass="23709">MDSSDPTSENEKVGLGIDVPRKKPQVLLAACGCAAGVKFTLLCHCFLKWAEVRAVVTKSSLHFIDAISIPKDVFVFYDEHELCSTQKTIGDCVLHTELCKWADIMVIAPLSANTLAKIAGGICDNLLTCIVRTWDQKKPLYAAPSMNKLMWKNPFTEMHCRSLHELGISLIPPVPRKKAGEEYENGAMDEPFNISYTVKEEFQNKHVGVVRPC</sequence>